<dbReference type="InterPro" id="IPR011250">
    <property type="entry name" value="OMP/PagP_B-barrel"/>
</dbReference>
<dbReference type="EMBL" id="BMFD01000012">
    <property type="protein sequence ID" value="GGC48824.1"/>
    <property type="molecule type" value="Genomic_DNA"/>
</dbReference>
<dbReference type="InterPro" id="IPR045743">
    <property type="entry name" value="DUF6089"/>
</dbReference>
<sequence>MYNNFKKSSSLLILIFFMACMKEVYGQNFYAYQTPLQNSLIIGVGPSFIYADNGGIYSQFKFQINPAITAAYNRKISRHFNLRANLGYQKIEGQESSNQNILEIWENRSAANNFSGHVSYFDFMPVFNIFPSDHPYLRTKVNIYGGLGLGILMSNVDLEYRNKRDENHQIISLYVPIRAGLSYMINQKTDIMLEGSILYNFSDNVDGNENFNRFNDHLFQLQFMIKRYLNTSTNRN</sequence>
<evidence type="ECO:0000313" key="3">
    <source>
        <dbReference type="Proteomes" id="UP000635885"/>
    </source>
</evidence>
<dbReference type="SUPFAM" id="SSF56925">
    <property type="entry name" value="OMPA-like"/>
    <property type="match status" value="1"/>
</dbReference>
<comment type="caution">
    <text evidence="2">The sequence shown here is derived from an EMBL/GenBank/DDBJ whole genome shotgun (WGS) entry which is preliminary data.</text>
</comment>
<keyword evidence="3" id="KW-1185">Reference proteome</keyword>
<dbReference type="Pfam" id="PF19573">
    <property type="entry name" value="DUF6089"/>
    <property type="match status" value="1"/>
</dbReference>
<evidence type="ECO:0000259" key="1">
    <source>
        <dbReference type="Pfam" id="PF19573"/>
    </source>
</evidence>
<organism evidence="2 3">
    <name type="scientific">Belliella aquatica</name>
    <dbReference type="NCBI Taxonomy" id="1323734"/>
    <lineage>
        <taxon>Bacteria</taxon>
        <taxon>Pseudomonadati</taxon>
        <taxon>Bacteroidota</taxon>
        <taxon>Cytophagia</taxon>
        <taxon>Cytophagales</taxon>
        <taxon>Cyclobacteriaceae</taxon>
        <taxon>Belliella</taxon>
    </lineage>
</organism>
<reference evidence="3" key="1">
    <citation type="journal article" date="2019" name="Int. J. Syst. Evol. Microbiol.">
        <title>The Global Catalogue of Microorganisms (GCM) 10K type strain sequencing project: providing services to taxonomists for standard genome sequencing and annotation.</title>
        <authorList>
            <consortium name="The Broad Institute Genomics Platform"/>
            <consortium name="The Broad Institute Genome Sequencing Center for Infectious Disease"/>
            <person name="Wu L."/>
            <person name="Ma J."/>
        </authorList>
    </citation>
    <scope>NUCLEOTIDE SEQUENCE [LARGE SCALE GENOMIC DNA]</scope>
    <source>
        <strain evidence="3">CGMCC 1.12479</strain>
    </source>
</reference>
<accession>A0ABQ1MXB8</accession>
<dbReference type="Proteomes" id="UP000635885">
    <property type="component" value="Unassembled WGS sequence"/>
</dbReference>
<dbReference type="RefSeq" id="WP_188443830.1">
    <property type="nucleotide sequence ID" value="NZ_BMFD01000012.1"/>
</dbReference>
<feature type="domain" description="DUF6089" evidence="1">
    <location>
        <begin position="65"/>
        <end position="222"/>
    </location>
</feature>
<protein>
    <recommendedName>
        <fullName evidence="1">DUF6089 domain-containing protein</fullName>
    </recommendedName>
</protein>
<proteinExistence type="predicted"/>
<name>A0ABQ1MXB8_9BACT</name>
<dbReference type="PROSITE" id="PS51257">
    <property type="entry name" value="PROKAR_LIPOPROTEIN"/>
    <property type="match status" value="1"/>
</dbReference>
<evidence type="ECO:0000313" key="2">
    <source>
        <dbReference type="EMBL" id="GGC48824.1"/>
    </source>
</evidence>
<gene>
    <name evidence="2" type="ORF">GCM10010993_29130</name>
</gene>